<organism evidence="11">
    <name type="scientific">Ostreococcus tauri</name>
    <name type="common">Marine green alga</name>
    <dbReference type="NCBI Taxonomy" id="70448"/>
    <lineage>
        <taxon>Eukaryota</taxon>
        <taxon>Viridiplantae</taxon>
        <taxon>Chlorophyta</taxon>
        <taxon>Mamiellophyceae</taxon>
        <taxon>Mamiellales</taxon>
        <taxon>Bathycoccaceae</taxon>
        <taxon>Ostreococcus</taxon>
    </lineage>
</organism>
<dbReference type="PANTHER" id="PTHR10125:SF31">
    <property type="entry name" value="P2X RECEPTOR E"/>
    <property type="match status" value="1"/>
</dbReference>
<dbReference type="GO" id="GO:0012505">
    <property type="term" value="C:endomembrane system"/>
    <property type="evidence" value="ECO:0007669"/>
    <property type="project" value="UniProtKB-SubCell"/>
</dbReference>
<name>A0A1Y5I608_OSTTA</name>
<evidence type="ECO:0000256" key="1">
    <source>
        <dbReference type="ARBA" id="ARBA00004308"/>
    </source>
</evidence>
<evidence type="ECO:0000256" key="3">
    <source>
        <dbReference type="ARBA" id="ARBA00022448"/>
    </source>
</evidence>
<evidence type="ECO:0000256" key="2">
    <source>
        <dbReference type="ARBA" id="ARBA00009848"/>
    </source>
</evidence>
<comment type="subcellular location">
    <subcellularLocation>
        <location evidence="1">Endomembrane system</location>
    </subcellularLocation>
</comment>
<keyword evidence="4 10" id="KW-0812">Transmembrane</keyword>
<feature type="transmembrane region" description="Helical" evidence="10">
    <location>
        <begin position="35"/>
        <end position="56"/>
    </location>
</feature>
<evidence type="ECO:0000256" key="8">
    <source>
        <dbReference type="ARBA" id="ARBA00023286"/>
    </source>
</evidence>
<evidence type="ECO:0000313" key="11">
    <source>
        <dbReference type="EMBL" id="OUS44968.1"/>
    </source>
</evidence>
<accession>A0A1Y5I608</accession>
<protein>
    <submittedName>
        <fullName evidence="11">Uncharacterized protein</fullName>
    </submittedName>
</protein>
<dbReference type="EMBL" id="KZ155793">
    <property type="protein sequence ID" value="OUS44968.1"/>
    <property type="molecule type" value="Genomic_DNA"/>
</dbReference>
<dbReference type="InterPro" id="IPR059116">
    <property type="entry name" value="P2X_receptor"/>
</dbReference>
<keyword evidence="7 10" id="KW-0472">Membrane</keyword>
<feature type="transmembrane region" description="Helical" evidence="10">
    <location>
        <begin position="377"/>
        <end position="398"/>
    </location>
</feature>
<keyword evidence="6" id="KW-0406">Ion transport</keyword>
<evidence type="ECO:0000256" key="6">
    <source>
        <dbReference type="ARBA" id="ARBA00023065"/>
    </source>
</evidence>
<keyword evidence="8" id="KW-1071">Ligand-gated ion channel</keyword>
<evidence type="ECO:0000256" key="7">
    <source>
        <dbReference type="ARBA" id="ARBA00023136"/>
    </source>
</evidence>
<evidence type="ECO:0000256" key="9">
    <source>
        <dbReference type="ARBA" id="ARBA00023303"/>
    </source>
</evidence>
<comment type="similarity">
    <text evidence="2">Belongs to the P2X receptor family.</text>
</comment>
<keyword evidence="3" id="KW-0813">Transport</keyword>
<dbReference type="eggNOG" id="ENOG502T10T">
    <property type="taxonomic scope" value="Eukaryota"/>
</dbReference>
<dbReference type="Gene3D" id="1.10.287.940">
    <property type="entry name" value="atp-gated p2x4 ion channel"/>
    <property type="match status" value="1"/>
</dbReference>
<dbReference type="Proteomes" id="UP000195557">
    <property type="component" value="Unassembled WGS sequence"/>
</dbReference>
<proteinExistence type="inferred from homology"/>
<dbReference type="GO" id="GO:0016020">
    <property type="term" value="C:membrane"/>
    <property type="evidence" value="ECO:0007669"/>
    <property type="project" value="TreeGrafter"/>
</dbReference>
<keyword evidence="5 10" id="KW-1133">Transmembrane helix</keyword>
<dbReference type="AlphaFoldDB" id="A0A1Y5I608"/>
<dbReference type="GO" id="GO:0007165">
    <property type="term" value="P:signal transduction"/>
    <property type="evidence" value="ECO:0007669"/>
    <property type="project" value="UniProtKB-ARBA"/>
</dbReference>
<dbReference type="GO" id="GO:0015267">
    <property type="term" value="F:channel activity"/>
    <property type="evidence" value="ECO:0007669"/>
    <property type="project" value="UniProtKB-ARBA"/>
</dbReference>
<evidence type="ECO:0000256" key="10">
    <source>
        <dbReference type="SAM" id="Phobius"/>
    </source>
</evidence>
<dbReference type="GO" id="GO:0070588">
    <property type="term" value="P:calcium ion transmembrane transport"/>
    <property type="evidence" value="ECO:0007669"/>
    <property type="project" value="TreeGrafter"/>
</dbReference>
<evidence type="ECO:0000256" key="4">
    <source>
        <dbReference type="ARBA" id="ARBA00022692"/>
    </source>
</evidence>
<keyword evidence="9" id="KW-0407">Ion channel</keyword>
<evidence type="ECO:0000256" key="5">
    <source>
        <dbReference type="ARBA" id="ARBA00022989"/>
    </source>
</evidence>
<sequence length="592" mass="65831">MGGPVTALTAIGRRMTYKTSKWILIQDYRLAVTNVALQGVILFYVIFSLVSGKAYLQTEVPIGRVSNWGNGNDNFNTIQTTTSEQNTLGTKTINGNNYTLLPCGAGAANNALDAYKFNYSAAWEYENVKCAYMTPDELIWKRVDGGIFFTTHVTQKHTYREPKGSVDCAATKEFETGTSFPRESAAGTAGVCYYKRQTELLAIGAEHVSLGITHEFETKGHAAKMPKTYVRRSGSTETVLTFEAGRPIEMSLKQILDVAQVDLDKRYADQTANIGKDVSGEYGRGDDATRTPMVRLGGVRIFASIKYYNYDLHSKDASDTLSKGNTPYAILEVEPTFTWTGLGQGISYRPSVPGAINDPIDQQTGKPKGYLMDMYRYGVFIDVTTSGIVGVLNVVYIINVIVSGLVMLKVANSICDMVAMYFLGARSLMYKSHMNEELNFEREAAKFAVQGILSMPSFRRGDASGGGKDGLDIDEIYELVKETFHASDTMSGDSLSKGETNKSTRLRLSEQECRQMARYIVLAGDRQSQANYLSGKKRRTYEELRAERIDLAEWIELCTEGGMDTALLKKLAHVAREEEEHEERRLNIFHEQ</sequence>
<gene>
    <name evidence="11" type="ORF">BE221DRAFT_82291</name>
</gene>
<dbReference type="PANTHER" id="PTHR10125">
    <property type="entry name" value="P2X PURINOCEPTOR"/>
    <property type="match status" value="1"/>
</dbReference>
<reference evidence="11" key="1">
    <citation type="submission" date="2017-04" db="EMBL/GenBank/DDBJ databases">
        <title>Population genomics of picophytoplankton unveils novel chromosome hypervariability.</title>
        <authorList>
            <consortium name="DOE Joint Genome Institute"/>
            <person name="Blanc-Mathieu R."/>
            <person name="Krasovec M."/>
            <person name="Hebrard M."/>
            <person name="Yau S."/>
            <person name="Desgranges E."/>
            <person name="Martin J."/>
            <person name="Schackwitz W."/>
            <person name="Kuo A."/>
            <person name="Salin G."/>
            <person name="Donnadieu C."/>
            <person name="Desdevises Y."/>
            <person name="Sanchez-Ferandin S."/>
            <person name="Moreau H."/>
            <person name="Rivals E."/>
            <person name="Grigoriev I.V."/>
            <person name="Grimsley N."/>
            <person name="Eyre-Walker A."/>
            <person name="Piganeau G."/>
        </authorList>
    </citation>
    <scope>NUCLEOTIDE SEQUENCE [LARGE SCALE GENOMIC DNA]</scope>
    <source>
        <strain evidence="11">RCC 1115</strain>
    </source>
</reference>